<evidence type="ECO:0000256" key="1">
    <source>
        <dbReference type="ARBA" id="ARBA00001974"/>
    </source>
</evidence>
<keyword evidence="3" id="KW-0274">FAD</keyword>
<evidence type="ECO:0000256" key="4">
    <source>
        <dbReference type="ARBA" id="ARBA00023002"/>
    </source>
</evidence>
<sequence length="434" mass="49456">MNAPEERTKYEGTEKSTTHIPPNTSQPAVSDRKKVLIVGAGSAGLALAHGLKKAGIPFLIFEKEEAPTRKRNWSIGLHWGYEPLQYLVPADILAGLEQAQVDPHIPTTHNDKIPMVNGESGALITELKSSKVYRLRRDKFRAMLLQGIDVRWGKRLCNITQSPAGEHVTAKFTDDTEVTGSLLIATDGPHSTTRTLLLGEEAAKVTPIDYAATMCFTRHTREHALFLRAHPHHPVHQVGPHPEGYCGWMNIHDGDDMDHPENWIFTHYISFPEPRDYVNTRTVREHAVHQKELARRFADPWRSAFEWMSPDNEAWYAKLRNWDPSLPEHRWDNHQGRVTLAGDAAHPMTYQRGQGLNHAMKDAYTACKAIEAFWNQGNFIMEERAEAIQMYEKEMIMRTGEEVRLSEETTLKMHNWSKIMQSPLLQHGMTVKSK</sequence>
<proteinExistence type="predicted"/>
<organism evidence="8">
    <name type="scientific">Penicillium chrysogenum</name>
    <name type="common">Penicillium notatum</name>
    <dbReference type="NCBI Taxonomy" id="5076"/>
    <lineage>
        <taxon>Eukaryota</taxon>
        <taxon>Fungi</taxon>
        <taxon>Dikarya</taxon>
        <taxon>Ascomycota</taxon>
        <taxon>Pezizomycotina</taxon>
        <taxon>Eurotiomycetes</taxon>
        <taxon>Eurotiomycetidae</taxon>
        <taxon>Eurotiales</taxon>
        <taxon>Aspergillaceae</taxon>
        <taxon>Penicillium</taxon>
        <taxon>Penicillium chrysogenum species complex</taxon>
    </lineage>
</organism>
<dbReference type="Proteomes" id="UP000076449">
    <property type="component" value="Chromosome III"/>
</dbReference>
<evidence type="ECO:0000256" key="3">
    <source>
        <dbReference type="ARBA" id="ARBA00022827"/>
    </source>
</evidence>
<keyword evidence="5 8" id="KW-0503">Monooxygenase</keyword>
<dbReference type="PhylomeDB" id="A0A167R6N5"/>
<protein>
    <submittedName>
        <fullName evidence="8">Putative FAD-dependent monooxygenase</fullName>
    </submittedName>
</protein>
<accession>A0A167R6N5</accession>
<dbReference type="GO" id="GO:0004497">
    <property type="term" value="F:monooxygenase activity"/>
    <property type="evidence" value="ECO:0007669"/>
    <property type="project" value="UniProtKB-KW"/>
</dbReference>
<keyword evidence="2" id="KW-0285">Flavoprotein</keyword>
<evidence type="ECO:0000256" key="5">
    <source>
        <dbReference type="ARBA" id="ARBA00023033"/>
    </source>
</evidence>
<evidence type="ECO:0000259" key="7">
    <source>
        <dbReference type="Pfam" id="PF01494"/>
    </source>
</evidence>
<dbReference type="InterPro" id="IPR036188">
    <property type="entry name" value="FAD/NAD-bd_sf"/>
</dbReference>
<evidence type="ECO:0000256" key="6">
    <source>
        <dbReference type="SAM" id="MobiDB-lite"/>
    </source>
</evidence>
<dbReference type="AlphaFoldDB" id="A0A167R6N5"/>
<dbReference type="PANTHER" id="PTHR47178">
    <property type="entry name" value="MONOOXYGENASE, FAD-BINDING"/>
    <property type="match status" value="1"/>
</dbReference>
<name>A0A167R6N5_PENCH</name>
<comment type="cofactor">
    <cofactor evidence="1">
        <name>FAD</name>
        <dbReference type="ChEBI" id="CHEBI:57692"/>
    </cofactor>
</comment>
<feature type="region of interest" description="Disordered" evidence="6">
    <location>
        <begin position="1"/>
        <end position="29"/>
    </location>
</feature>
<dbReference type="Pfam" id="PF01494">
    <property type="entry name" value="FAD_binding_3"/>
    <property type="match status" value="1"/>
</dbReference>
<evidence type="ECO:0000256" key="2">
    <source>
        <dbReference type="ARBA" id="ARBA00022630"/>
    </source>
</evidence>
<feature type="compositionally biased region" description="Polar residues" evidence="6">
    <location>
        <begin position="18"/>
        <end position="28"/>
    </location>
</feature>
<keyword evidence="4" id="KW-0560">Oxidoreductase</keyword>
<reference evidence="8" key="1">
    <citation type="journal article" date="2014" name="Genome Announc.">
        <title>Complete sequencing and chromosome-scale genome assembly of the industrial progenitor strain P2niaD18 from the penicillin producer Penicillium chrysogenum.</title>
        <authorList>
            <person name="Specht T."/>
            <person name="Dahlmann T.A."/>
            <person name="Zadra I."/>
            <person name="Kurnsteiner H."/>
            <person name="Kuck U."/>
        </authorList>
    </citation>
    <scope>NUCLEOTIDE SEQUENCE [LARGE SCALE GENOMIC DNA]</scope>
    <source>
        <strain evidence="8">P2niaD18</strain>
    </source>
</reference>
<dbReference type="Gene3D" id="3.50.50.60">
    <property type="entry name" value="FAD/NAD(P)-binding domain"/>
    <property type="match status" value="1"/>
</dbReference>
<dbReference type="PANTHER" id="PTHR47178:SF3">
    <property type="entry name" value="FAD-BINDING DOMAIN-CONTAINING PROTEIN"/>
    <property type="match status" value="1"/>
</dbReference>
<dbReference type="SUPFAM" id="SSF51905">
    <property type="entry name" value="FAD/NAD(P)-binding domain"/>
    <property type="match status" value="1"/>
</dbReference>
<evidence type="ECO:0000313" key="8">
    <source>
        <dbReference type="EMBL" id="KZN85621.1"/>
    </source>
</evidence>
<dbReference type="GO" id="GO:0071949">
    <property type="term" value="F:FAD binding"/>
    <property type="evidence" value="ECO:0007669"/>
    <property type="project" value="InterPro"/>
</dbReference>
<gene>
    <name evidence="8" type="ORF">EN45_098110</name>
</gene>
<dbReference type="EMBL" id="CM002800">
    <property type="protein sequence ID" value="KZN85621.1"/>
    <property type="molecule type" value="Genomic_DNA"/>
</dbReference>
<dbReference type="InterPro" id="IPR002938">
    <property type="entry name" value="FAD-bd"/>
</dbReference>
<dbReference type="PRINTS" id="PR00420">
    <property type="entry name" value="RNGMNOXGNASE"/>
</dbReference>
<feature type="domain" description="FAD-binding" evidence="7">
    <location>
        <begin position="34"/>
        <end position="374"/>
    </location>
</feature>
<feature type="compositionally biased region" description="Basic and acidic residues" evidence="6">
    <location>
        <begin position="1"/>
        <end position="17"/>
    </location>
</feature>